<dbReference type="RefSeq" id="XP_018029288.1">
    <property type="nucleotide sequence ID" value="XM_018179715.1"/>
</dbReference>
<evidence type="ECO:0000259" key="1">
    <source>
        <dbReference type="SMART" id="SM00849"/>
    </source>
</evidence>
<sequence length="234" mass="26003">MPAGLSESTSTTKQLGIGERAILLQTSSGNVLWDLVAWLDDATVAFIKSKGGLQAIVISHPHFWTTHLEWARVFGCPVYLQEADQEWIQRKEDPQGLRHFISGETEILPGVTSLQAGGHFPGSSFLHWDNKLFIADTMMSVPSGFSKPNGSKSNPKAATYSFMWAYPNMIPLPPSEVLGIWRSIKGWDFESTYGGFMGQNVVGRKNLKKEVLESAQMFLRKGGHEKAEIFEETV</sequence>
<accession>A0A177BU33</accession>
<dbReference type="Proteomes" id="UP000077069">
    <property type="component" value="Unassembled WGS sequence"/>
</dbReference>
<dbReference type="PANTHER" id="PTHR36839:SF1">
    <property type="entry name" value="METALLO-BETA-LACTAMASE FAMILY PROTEIN (AFU_ORTHOLOGUE AFUA_5G12770)"/>
    <property type="match status" value="1"/>
</dbReference>
<evidence type="ECO:0000313" key="3">
    <source>
        <dbReference type="Proteomes" id="UP000077069"/>
    </source>
</evidence>
<protein>
    <recommendedName>
        <fullName evidence="1">Metallo-beta-lactamase domain-containing protein</fullName>
    </recommendedName>
</protein>
<name>A0A177BU33_9PLEO</name>
<feature type="domain" description="Metallo-beta-lactamase" evidence="1">
    <location>
        <begin position="18"/>
        <end position="169"/>
    </location>
</feature>
<evidence type="ECO:0000313" key="2">
    <source>
        <dbReference type="EMBL" id="OAF98922.1"/>
    </source>
</evidence>
<dbReference type="InParanoid" id="A0A177BU33"/>
<proteinExistence type="predicted"/>
<dbReference type="SMART" id="SM00849">
    <property type="entry name" value="Lactamase_B"/>
    <property type="match status" value="1"/>
</dbReference>
<gene>
    <name evidence="2" type="ORF">CC84DRAFT_1169657</name>
</gene>
<dbReference type="AlphaFoldDB" id="A0A177BU33"/>
<reference evidence="2 3" key="1">
    <citation type="submission" date="2016-05" db="EMBL/GenBank/DDBJ databases">
        <title>Comparative analysis of secretome profiles of manganese(II)-oxidizing ascomycete fungi.</title>
        <authorList>
            <consortium name="DOE Joint Genome Institute"/>
            <person name="Zeiner C.A."/>
            <person name="Purvine S.O."/>
            <person name="Zink E.M."/>
            <person name="Wu S."/>
            <person name="Pasa-Tolic L."/>
            <person name="Chaput D.L."/>
            <person name="Haridas S."/>
            <person name="Grigoriev I.V."/>
            <person name="Santelli C.M."/>
            <person name="Hansel C.M."/>
        </authorList>
    </citation>
    <scope>NUCLEOTIDE SEQUENCE [LARGE SCALE GENOMIC DNA]</scope>
    <source>
        <strain evidence="2 3">AP3s5-JAC2a</strain>
    </source>
</reference>
<dbReference type="InterPro" id="IPR036866">
    <property type="entry name" value="RibonucZ/Hydroxyglut_hydro"/>
</dbReference>
<dbReference type="GeneID" id="28763201"/>
<dbReference type="PANTHER" id="PTHR36839">
    <property type="entry name" value="METALLO-BETA-LACTAMASE FAMILY PROTEIN (AFU_ORTHOLOGUE AFUA_5G12770)"/>
    <property type="match status" value="1"/>
</dbReference>
<dbReference type="InterPro" id="IPR001279">
    <property type="entry name" value="Metallo-B-lactamas"/>
</dbReference>
<organism evidence="2 3">
    <name type="scientific">Paraphaeosphaeria sporulosa</name>
    <dbReference type="NCBI Taxonomy" id="1460663"/>
    <lineage>
        <taxon>Eukaryota</taxon>
        <taxon>Fungi</taxon>
        <taxon>Dikarya</taxon>
        <taxon>Ascomycota</taxon>
        <taxon>Pezizomycotina</taxon>
        <taxon>Dothideomycetes</taxon>
        <taxon>Pleosporomycetidae</taxon>
        <taxon>Pleosporales</taxon>
        <taxon>Massarineae</taxon>
        <taxon>Didymosphaeriaceae</taxon>
        <taxon>Paraphaeosphaeria</taxon>
    </lineage>
</organism>
<dbReference type="Gene3D" id="3.60.15.10">
    <property type="entry name" value="Ribonuclease Z/Hydroxyacylglutathione hydrolase-like"/>
    <property type="match status" value="1"/>
</dbReference>
<dbReference type="SUPFAM" id="SSF56281">
    <property type="entry name" value="Metallo-hydrolase/oxidoreductase"/>
    <property type="match status" value="1"/>
</dbReference>
<keyword evidence="3" id="KW-1185">Reference proteome</keyword>
<dbReference type="STRING" id="1460663.A0A177BU33"/>
<dbReference type="EMBL" id="KV441563">
    <property type="protein sequence ID" value="OAF98922.1"/>
    <property type="molecule type" value="Genomic_DNA"/>
</dbReference>
<dbReference type="OrthoDB" id="17458at2759"/>